<dbReference type="Gene3D" id="2.40.70.10">
    <property type="entry name" value="Acid Proteases"/>
    <property type="match status" value="1"/>
</dbReference>
<sequence>MIFIVLRRRTPIVSIPLSPDFAGVTDCIMDAPPSLNHVFNFPEDEFEEDLQEEPREEFEKDPEQDPKEDPEEDPEEELEVKAEDDVPPPATPLVGSPIYPPPLFESSSDTEDVTLIVANEALEMLPIGSTYDVGGPSSVKKCMSKFGRDLGDEVQFSNLVENRVTKLEDKDQEKAGEIEKMKKHLGALETNYALVLSNRDEWKKVFYNLQDWVLERFGRGAMDARSNDSVDGPASFGESTPPKPPGSPSSSQTMLPRRLRGAISTKRLKRAAMEKLIADRGCSHKTFMNRKPHHFNGTEGVVGLRRWIEKIEQVFEISKCAEGDKVMFAASTFEGRALTWWNRNAHTLGLANANGIPWSEFKTMMTTEYCPATEIQRMEQELWTLTLKGDDIEAYNNCFHELALLCLDLVPTKKKKIERYIKGFPKRIKGNITSSRPTTMHDAINMARELVEQAVQGRAVRIAALNISYEVELADGKVVSTNTILRGCTLVLINHVFKIDLLPTRLGSFDVIVGMDWLTYHQAVIDCYEKIVCIPLSNGEILEVQGERPEKDPRLFLCIKADEKKPEDICIVCTLPVVKSPYRLAPSKMIELSNQLKELQKKGFIRPSHSSWRALVVFVKKKDGQFLGHVVNRNGIYVDPSKVESVKNWKTHESSTEIHSFLGLAGYYRSPRRIDDGIVMLVLEARGIPLRFGKVQLSLVALNSKLEVFYALSYNQLSGPLVDGRS</sequence>
<evidence type="ECO:0000259" key="2">
    <source>
        <dbReference type="Pfam" id="PF19259"/>
    </source>
</evidence>
<dbReference type="AlphaFoldDB" id="A0A699GYN9"/>
<dbReference type="InterPro" id="IPR021109">
    <property type="entry name" value="Peptidase_aspartic_dom_sf"/>
</dbReference>
<comment type="caution">
    <text evidence="3">The sequence shown here is derived from an EMBL/GenBank/DDBJ whole genome shotgun (WGS) entry which is preliminary data.</text>
</comment>
<dbReference type="InterPro" id="IPR043502">
    <property type="entry name" value="DNA/RNA_pol_sf"/>
</dbReference>
<dbReference type="Pfam" id="PF19259">
    <property type="entry name" value="Ty3_capsid"/>
    <property type="match status" value="1"/>
</dbReference>
<organism evidence="3">
    <name type="scientific">Tanacetum cinerariifolium</name>
    <name type="common">Dalmatian daisy</name>
    <name type="synonym">Chrysanthemum cinerariifolium</name>
    <dbReference type="NCBI Taxonomy" id="118510"/>
    <lineage>
        <taxon>Eukaryota</taxon>
        <taxon>Viridiplantae</taxon>
        <taxon>Streptophyta</taxon>
        <taxon>Embryophyta</taxon>
        <taxon>Tracheophyta</taxon>
        <taxon>Spermatophyta</taxon>
        <taxon>Magnoliopsida</taxon>
        <taxon>eudicotyledons</taxon>
        <taxon>Gunneridae</taxon>
        <taxon>Pentapetalae</taxon>
        <taxon>asterids</taxon>
        <taxon>campanulids</taxon>
        <taxon>Asterales</taxon>
        <taxon>Asteraceae</taxon>
        <taxon>Asteroideae</taxon>
        <taxon>Anthemideae</taxon>
        <taxon>Anthemidinae</taxon>
        <taxon>Tanacetum</taxon>
    </lineage>
</organism>
<proteinExistence type="predicted"/>
<dbReference type="InterPro" id="IPR032567">
    <property type="entry name" value="RTL1-rel"/>
</dbReference>
<feature type="region of interest" description="Disordered" evidence="1">
    <location>
        <begin position="45"/>
        <end position="106"/>
    </location>
</feature>
<dbReference type="Gene3D" id="3.10.10.10">
    <property type="entry name" value="HIV Type 1 Reverse Transcriptase, subunit A, domain 1"/>
    <property type="match status" value="1"/>
</dbReference>
<dbReference type="CDD" id="cd00303">
    <property type="entry name" value="retropepsin_like"/>
    <property type="match status" value="1"/>
</dbReference>
<dbReference type="PANTHER" id="PTHR15503">
    <property type="entry name" value="LDOC1 RELATED"/>
    <property type="match status" value="1"/>
</dbReference>
<dbReference type="SUPFAM" id="SSF56672">
    <property type="entry name" value="DNA/RNA polymerases"/>
    <property type="match status" value="1"/>
</dbReference>
<feature type="region of interest" description="Disordered" evidence="1">
    <location>
        <begin position="223"/>
        <end position="257"/>
    </location>
</feature>
<evidence type="ECO:0000256" key="1">
    <source>
        <dbReference type="SAM" id="MobiDB-lite"/>
    </source>
</evidence>
<gene>
    <name evidence="3" type="ORF">Tci_256990</name>
</gene>
<evidence type="ECO:0000313" key="3">
    <source>
        <dbReference type="EMBL" id="GEW85014.1"/>
    </source>
</evidence>
<dbReference type="Pfam" id="PF08284">
    <property type="entry name" value="RVP_2"/>
    <property type="match status" value="1"/>
</dbReference>
<feature type="compositionally biased region" description="Acidic residues" evidence="1">
    <location>
        <begin position="68"/>
        <end position="78"/>
    </location>
</feature>
<feature type="compositionally biased region" description="Acidic residues" evidence="1">
    <location>
        <begin position="45"/>
        <end position="56"/>
    </location>
</feature>
<protein>
    <recommendedName>
        <fullName evidence="2">Ty3 transposon capsid-like protein domain-containing protein</fullName>
    </recommendedName>
</protein>
<accession>A0A699GYN9</accession>
<feature type="compositionally biased region" description="Basic and acidic residues" evidence="1">
    <location>
        <begin position="57"/>
        <end position="67"/>
    </location>
</feature>
<reference evidence="3" key="1">
    <citation type="journal article" date="2019" name="Sci. Rep.">
        <title>Draft genome of Tanacetum cinerariifolium, the natural source of mosquito coil.</title>
        <authorList>
            <person name="Yamashiro T."/>
            <person name="Shiraishi A."/>
            <person name="Satake H."/>
            <person name="Nakayama K."/>
        </authorList>
    </citation>
    <scope>NUCLEOTIDE SEQUENCE</scope>
</reference>
<dbReference type="EMBL" id="BKCJ010076906">
    <property type="protein sequence ID" value="GEW85014.1"/>
    <property type="molecule type" value="Genomic_DNA"/>
</dbReference>
<feature type="domain" description="Ty3 transposon capsid-like protein" evidence="2">
    <location>
        <begin position="283"/>
        <end position="450"/>
    </location>
</feature>
<dbReference type="PANTHER" id="PTHR15503:SF45">
    <property type="entry name" value="RNA-DIRECTED DNA POLYMERASE HOMOLOG"/>
    <property type="match status" value="1"/>
</dbReference>
<dbReference type="InterPro" id="IPR045358">
    <property type="entry name" value="Ty3_capsid"/>
</dbReference>
<name>A0A699GYN9_TANCI</name>